<evidence type="ECO:0000256" key="7">
    <source>
        <dbReference type="ARBA" id="ARBA00032345"/>
    </source>
</evidence>
<dbReference type="EMBL" id="JACOPN010000006">
    <property type="protein sequence ID" value="MBC5717552.1"/>
    <property type="molecule type" value="Genomic_DNA"/>
</dbReference>
<keyword evidence="3 9" id="KW-0690">Ribosome biogenesis</keyword>
<dbReference type="InterPro" id="IPR005225">
    <property type="entry name" value="Small_GTP-bd"/>
</dbReference>
<keyword evidence="14" id="KW-1185">Reference proteome</keyword>
<dbReference type="InterPro" id="IPR027417">
    <property type="entry name" value="P-loop_NTPase"/>
</dbReference>
<dbReference type="FunFam" id="3.40.50.300:FF:000057">
    <property type="entry name" value="GTPase Der"/>
    <property type="match status" value="1"/>
</dbReference>
<dbReference type="CDD" id="cd01894">
    <property type="entry name" value="EngA1"/>
    <property type="match status" value="1"/>
</dbReference>
<evidence type="ECO:0000259" key="12">
    <source>
        <dbReference type="PROSITE" id="PS51712"/>
    </source>
</evidence>
<keyword evidence="5 9" id="KW-0547">Nucleotide-binding</keyword>
<feature type="binding site" evidence="9">
    <location>
        <begin position="314"/>
        <end position="317"/>
    </location>
    <ligand>
        <name>GTP</name>
        <dbReference type="ChEBI" id="CHEBI:37565"/>
        <label>2</label>
    </ligand>
</feature>
<dbReference type="FunFam" id="3.40.50.300:FF:000040">
    <property type="entry name" value="GTPase Der"/>
    <property type="match status" value="1"/>
</dbReference>
<dbReference type="InterPro" id="IPR032859">
    <property type="entry name" value="KH_dom-like"/>
</dbReference>
<feature type="domain" description="EngA-type G" evidence="12">
    <location>
        <begin position="196"/>
        <end position="371"/>
    </location>
</feature>
<name>A0A8J6J637_9FIRM</name>
<protein>
    <recommendedName>
        <fullName evidence="2 9">GTPase Der</fullName>
    </recommendedName>
    <alternativeName>
        <fullName evidence="7 9">GTP-binding protein EngA</fullName>
    </alternativeName>
</protein>
<dbReference type="PROSITE" id="PS51712">
    <property type="entry name" value="G_ENGA"/>
    <property type="match status" value="2"/>
</dbReference>
<dbReference type="PANTHER" id="PTHR43834:SF6">
    <property type="entry name" value="GTPASE DER"/>
    <property type="match status" value="1"/>
</dbReference>
<dbReference type="Gene3D" id="3.30.300.20">
    <property type="match status" value="1"/>
</dbReference>
<evidence type="ECO:0000256" key="9">
    <source>
        <dbReference type="HAMAP-Rule" id="MF_00195"/>
    </source>
</evidence>
<feature type="binding site" evidence="9">
    <location>
        <begin position="75"/>
        <end position="79"/>
    </location>
    <ligand>
        <name>GTP</name>
        <dbReference type="ChEBI" id="CHEBI:37565"/>
        <label>1</label>
    </ligand>
</feature>
<comment type="subunit">
    <text evidence="9">Associates with the 50S ribosomal subunit.</text>
</comment>
<comment type="similarity">
    <text evidence="1 9 10 11">Belongs to the TRAFAC class TrmE-Era-EngA-EngB-Septin-like GTPase superfamily. EngA (Der) GTPase family.</text>
</comment>
<dbReference type="Gene3D" id="3.40.50.300">
    <property type="entry name" value="P-loop containing nucleotide triphosphate hydrolases"/>
    <property type="match status" value="2"/>
</dbReference>
<dbReference type="GO" id="GO:0042254">
    <property type="term" value="P:ribosome biogenesis"/>
    <property type="evidence" value="ECO:0007669"/>
    <property type="project" value="UniProtKB-KW"/>
</dbReference>
<proteinExistence type="inferred from homology"/>
<dbReference type="PANTHER" id="PTHR43834">
    <property type="entry name" value="GTPASE DER"/>
    <property type="match status" value="1"/>
</dbReference>
<reference evidence="13" key="1">
    <citation type="submission" date="2020-08" db="EMBL/GenBank/DDBJ databases">
        <title>Genome public.</title>
        <authorList>
            <person name="Liu C."/>
            <person name="Sun Q."/>
        </authorList>
    </citation>
    <scope>NUCLEOTIDE SEQUENCE</scope>
    <source>
        <strain evidence="13">BX5</strain>
    </source>
</reference>
<dbReference type="SUPFAM" id="SSF52540">
    <property type="entry name" value="P-loop containing nucleoside triphosphate hydrolases"/>
    <property type="match status" value="2"/>
</dbReference>
<comment type="function">
    <text evidence="8 9 11">GTPase that plays an essential role in the late steps of ribosome biogenesis.</text>
</comment>
<dbReference type="Pfam" id="PF01926">
    <property type="entry name" value="MMR_HSR1"/>
    <property type="match status" value="2"/>
</dbReference>
<evidence type="ECO:0000256" key="3">
    <source>
        <dbReference type="ARBA" id="ARBA00022517"/>
    </source>
</evidence>
<evidence type="ECO:0000256" key="6">
    <source>
        <dbReference type="ARBA" id="ARBA00023134"/>
    </source>
</evidence>
<dbReference type="InterPro" id="IPR006073">
    <property type="entry name" value="GTP-bd"/>
</dbReference>
<sequence>MKTNSGRRSAREKIGVSDRVKPLVAIVGRPNVGKSMLFNKLCGQRLSIVEDTPGVTRDRLYAQCEWRNRVFDIVDTGGIEPGTDDQILSFMREQAEIAIQAATVIVFVCDIKTGMTAADQEVANMLLRSRKPVVLAVNKADQTGRENPDVYEFYNLGLGDPISVSALHGHGTGDLLDACFQFFPPDEEEEEEDDVVKVAVIGKPNVGKSSLINRILGEERVIVSNVAGTTRDAVDSYFENEKGKYRFIDTAGMRKKSKVDDRIEKFSVLRATMAIERSDVCLIMINAQEGVTEQDTKVAGLAHEAGKACIIVVNKWDAIEKDGKTMDKMRQDVMRDLSYMTYAPVVFISALTGQRVDRLFDLINYVNNQAATRISTGMLNNVLADATARVQPPTDKGRRLKIYYITQTGIRPPHFVCFCNDARLFHFSYQRYLENQIRSTFGLEGTPVRMTIRQKGDKEG</sequence>
<evidence type="ECO:0000313" key="14">
    <source>
        <dbReference type="Proteomes" id="UP000602260"/>
    </source>
</evidence>
<feature type="domain" description="EngA-type G" evidence="12">
    <location>
        <begin position="22"/>
        <end position="187"/>
    </location>
</feature>
<dbReference type="CDD" id="cd01895">
    <property type="entry name" value="EngA2"/>
    <property type="match status" value="1"/>
</dbReference>
<dbReference type="PIRSF" id="PIRSF006485">
    <property type="entry name" value="GTP-binding_EngA"/>
    <property type="match status" value="1"/>
</dbReference>
<gene>
    <name evidence="9 13" type="primary">der</name>
    <name evidence="13" type="ORF">H8S55_09495</name>
</gene>
<feature type="binding site" evidence="9">
    <location>
        <begin position="202"/>
        <end position="209"/>
    </location>
    <ligand>
        <name>GTP</name>
        <dbReference type="ChEBI" id="CHEBI:37565"/>
        <label>2</label>
    </ligand>
</feature>
<dbReference type="Proteomes" id="UP000602260">
    <property type="component" value="Unassembled WGS sequence"/>
</dbReference>
<dbReference type="InterPro" id="IPR015946">
    <property type="entry name" value="KH_dom-like_a/b"/>
</dbReference>
<dbReference type="NCBIfam" id="TIGR00231">
    <property type="entry name" value="small_GTP"/>
    <property type="match status" value="2"/>
</dbReference>
<feature type="binding site" evidence="9">
    <location>
        <begin position="249"/>
        <end position="253"/>
    </location>
    <ligand>
        <name>GTP</name>
        <dbReference type="ChEBI" id="CHEBI:37565"/>
        <label>2</label>
    </ligand>
</feature>
<organism evidence="13 14">
    <name type="scientific">Flintibacter faecis</name>
    <dbReference type="NCBI Taxonomy" id="2763047"/>
    <lineage>
        <taxon>Bacteria</taxon>
        <taxon>Bacillati</taxon>
        <taxon>Bacillota</taxon>
        <taxon>Clostridia</taxon>
        <taxon>Eubacteriales</taxon>
        <taxon>Flintibacter</taxon>
    </lineage>
</organism>
<dbReference type="HAMAP" id="MF_00195">
    <property type="entry name" value="GTPase_Der"/>
    <property type="match status" value="1"/>
</dbReference>
<evidence type="ECO:0000256" key="5">
    <source>
        <dbReference type="ARBA" id="ARBA00022741"/>
    </source>
</evidence>
<keyword evidence="4 11" id="KW-0677">Repeat</keyword>
<evidence type="ECO:0000313" key="13">
    <source>
        <dbReference type="EMBL" id="MBC5717552.1"/>
    </source>
</evidence>
<dbReference type="Pfam" id="PF14714">
    <property type="entry name" value="KH_dom-like"/>
    <property type="match status" value="1"/>
</dbReference>
<dbReference type="InterPro" id="IPR016484">
    <property type="entry name" value="GTPase_Der"/>
</dbReference>
<dbReference type="GO" id="GO:0043022">
    <property type="term" value="F:ribosome binding"/>
    <property type="evidence" value="ECO:0007669"/>
    <property type="project" value="TreeGrafter"/>
</dbReference>
<evidence type="ECO:0000256" key="8">
    <source>
        <dbReference type="ARBA" id="ARBA00053470"/>
    </source>
</evidence>
<dbReference type="InterPro" id="IPR031166">
    <property type="entry name" value="G_ENGA"/>
</dbReference>
<accession>A0A8J6J637</accession>
<evidence type="ECO:0000256" key="10">
    <source>
        <dbReference type="PROSITE-ProRule" id="PRU01049"/>
    </source>
</evidence>
<dbReference type="AlphaFoldDB" id="A0A8J6J637"/>
<evidence type="ECO:0000256" key="11">
    <source>
        <dbReference type="RuleBase" id="RU004481"/>
    </source>
</evidence>
<evidence type="ECO:0000256" key="2">
    <source>
        <dbReference type="ARBA" id="ARBA00020953"/>
    </source>
</evidence>
<dbReference type="FunFam" id="3.30.300.20:FF:000004">
    <property type="entry name" value="GTPase Der"/>
    <property type="match status" value="1"/>
</dbReference>
<keyword evidence="6 9" id="KW-0342">GTP-binding</keyword>
<dbReference type="NCBIfam" id="TIGR03594">
    <property type="entry name" value="GTPase_EngA"/>
    <property type="match status" value="1"/>
</dbReference>
<feature type="binding site" evidence="9">
    <location>
        <begin position="138"/>
        <end position="141"/>
    </location>
    <ligand>
        <name>GTP</name>
        <dbReference type="ChEBI" id="CHEBI:37565"/>
        <label>1</label>
    </ligand>
</feature>
<evidence type="ECO:0000256" key="1">
    <source>
        <dbReference type="ARBA" id="ARBA00008279"/>
    </source>
</evidence>
<evidence type="ECO:0000256" key="4">
    <source>
        <dbReference type="ARBA" id="ARBA00022737"/>
    </source>
</evidence>
<feature type="binding site" evidence="9">
    <location>
        <begin position="28"/>
        <end position="35"/>
    </location>
    <ligand>
        <name>GTP</name>
        <dbReference type="ChEBI" id="CHEBI:37565"/>
        <label>1</label>
    </ligand>
</feature>
<dbReference type="GO" id="GO:0005525">
    <property type="term" value="F:GTP binding"/>
    <property type="evidence" value="ECO:0007669"/>
    <property type="project" value="UniProtKB-UniRule"/>
</dbReference>
<comment type="caution">
    <text evidence="13">The sequence shown here is derived from an EMBL/GenBank/DDBJ whole genome shotgun (WGS) entry which is preliminary data.</text>
</comment>